<feature type="non-terminal residue" evidence="4">
    <location>
        <position position="1"/>
    </location>
</feature>
<comment type="caution">
    <text evidence="4">The sequence shown here is derived from an EMBL/GenBank/DDBJ whole genome shotgun (WGS) entry which is preliminary data.</text>
</comment>
<dbReference type="NCBIfam" id="TIGR02917">
    <property type="entry name" value="PEP_TPR_lipo"/>
    <property type="match status" value="1"/>
</dbReference>
<evidence type="ECO:0000256" key="3">
    <source>
        <dbReference type="PROSITE-ProRule" id="PRU00339"/>
    </source>
</evidence>
<dbReference type="Proteomes" id="UP000483432">
    <property type="component" value="Unassembled WGS sequence"/>
</dbReference>
<gene>
    <name evidence="4" type="primary">prsT</name>
    <name evidence="4" type="ORF">GZ085_00615</name>
</gene>
<dbReference type="EMBL" id="JAAFGW010000004">
    <property type="protein sequence ID" value="NDP46893.1"/>
    <property type="molecule type" value="Genomic_DNA"/>
</dbReference>
<proteinExistence type="predicted"/>
<dbReference type="InterPro" id="IPR014266">
    <property type="entry name" value="PEP-CTERM_TPR_PrsT"/>
</dbReference>
<feature type="repeat" description="TPR" evidence="3">
    <location>
        <begin position="141"/>
        <end position="174"/>
    </location>
</feature>
<evidence type="ECO:0000313" key="4">
    <source>
        <dbReference type="EMBL" id="NDP46893.1"/>
    </source>
</evidence>
<organism evidence="4 5">
    <name type="scientific">Sulfuriferula multivorans</name>
    <dbReference type="NCBI Taxonomy" id="1559896"/>
    <lineage>
        <taxon>Bacteria</taxon>
        <taxon>Pseudomonadati</taxon>
        <taxon>Pseudomonadota</taxon>
        <taxon>Betaproteobacteria</taxon>
        <taxon>Nitrosomonadales</taxon>
        <taxon>Sulfuricellaceae</taxon>
        <taxon>Sulfuriferula</taxon>
    </lineage>
</organism>
<keyword evidence="2 3" id="KW-0802">TPR repeat</keyword>
<feature type="repeat" description="TPR" evidence="3">
    <location>
        <begin position="40"/>
        <end position="73"/>
    </location>
</feature>
<dbReference type="SUPFAM" id="SSF48452">
    <property type="entry name" value="TPR-like"/>
    <property type="match status" value="3"/>
</dbReference>
<dbReference type="Pfam" id="PF13432">
    <property type="entry name" value="TPR_16"/>
    <property type="match status" value="6"/>
</dbReference>
<dbReference type="AlphaFoldDB" id="A0A7C9JV44"/>
<accession>A0A7C9JV44</accession>
<keyword evidence="1" id="KW-0677">Repeat</keyword>
<reference evidence="4 5" key="1">
    <citation type="submission" date="2019-09" db="EMBL/GenBank/DDBJ databases">
        <title>H2 Metabolism Revealed by Metagenomic Analysis in Subglacial Sediment of East Antarctica.</title>
        <authorList>
            <person name="Yang Z."/>
            <person name="Zhang Y."/>
            <person name="Lv Y."/>
            <person name="Yan W."/>
            <person name="Xiao X."/>
            <person name="Sun B."/>
            <person name="Ma H."/>
        </authorList>
    </citation>
    <scope>NUCLEOTIDE SEQUENCE [LARGE SCALE GENOMIC DNA]</scope>
    <source>
        <strain evidence="4">Bin2_2</strain>
    </source>
</reference>
<dbReference type="PROSITE" id="PS50005">
    <property type="entry name" value="TPR"/>
    <property type="match status" value="3"/>
</dbReference>
<evidence type="ECO:0000313" key="5">
    <source>
        <dbReference type="Proteomes" id="UP000483432"/>
    </source>
</evidence>
<sequence>LTPNNLYALRLLAATQLRLGRPDEAARTLNPALKSANADAGVLVVAGEIALAKKDFSQASSYFEQAAQRNPDSAAILTELGISRLAQGDSRAMTDLQAAAGMEGANSRADNFIILNQLKKKEFDAALKSIAALEKKQSASPLSWNYRGAAYLGKQDVARARDGFGQALKLDPGFFPAAANLAQLDLKDKQPIAARQRFEGILKADPKHLNAMLALADLALLSKDEKTFVSWLEKAASVQPQALQPRLVLARYQLAKGDKNKALATAREAVNAQPDSPVALDLLGTTQLAVGDSTNALASYRKLVEGQPGQATPLVKLATTQIVAKDLPGARKTLQDVLRIQPDLIEAQLMLGGIEIQSARFEEAQKLAKQVQQQKPDNPAGFVLEGDTAFARKDYSSALAAFERAQKLKPSGSLLVRQLQIFNATQRPEEGEKRLAAWLSTHPQDAGIRAALAENLIKRGQHKAAAEHYLLLNKGNPNNLLVLNNLAWSLFESKDSRALGFAEQALKLKPDNPAVMDTLGWILVQQGQTSRGIKLLKQALAKAPDAAEIQFHLASSLAQSGDRARALSEVERLLASGVAFPQMQEARNLHKHLKNQ</sequence>
<feature type="repeat" description="TPR" evidence="3">
    <location>
        <begin position="379"/>
        <end position="412"/>
    </location>
</feature>
<evidence type="ECO:0000256" key="2">
    <source>
        <dbReference type="ARBA" id="ARBA00022803"/>
    </source>
</evidence>
<dbReference type="SMART" id="SM00028">
    <property type="entry name" value="TPR"/>
    <property type="match status" value="10"/>
</dbReference>
<dbReference type="InterPro" id="IPR019734">
    <property type="entry name" value="TPR_rpt"/>
</dbReference>
<dbReference type="PANTHER" id="PTHR45586">
    <property type="entry name" value="TPR REPEAT-CONTAINING PROTEIN PA4667"/>
    <property type="match status" value="1"/>
</dbReference>
<dbReference type="PANTHER" id="PTHR45586:SF1">
    <property type="entry name" value="LIPOPOLYSACCHARIDE ASSEMBLY PROTEIN B"/>
    <property type="match status" value="1"/>
</dbReference>
<dbReference type="InterPro" id="IPR051012">
    <property type="entry name" value="CellSynth/LPSAsmb/PSIAsmb"/>
</dbReference>
<dbReference type="Gene3D" id="1.25.40.10">
    <property type="entry name" value="Tetratricopeptide repeat domain"/>
    <property type="match status" value="3"/>
</dbReference>
<protein>
    <submittedName>
        <fullName evidence="4">PEP-CTERM system TPR-repeat protein PrsT</fullName>
    </submittedName>
</protein>
<evidence type="ECO:0000256" key="1">
    <source>
        <dbReference type="ARBA" id="ARBA00022737"/>
    </source>
</evidence>
<dbReference type="InterPro" id="IPR011990">
    <property type="entry name" value="TPR-like_helical_dom_sf"/>
</dbReference>
<name>A0A7C9JV44_9PROT</name>